<keyword evidence="3" id="KW-1185">Reference proteome</keyword>
<gene>
    <name evidence="2" type="ORF">LOC62_02G003298</name>
</gene>
<evidence type="ECO:0000313" key="2">
    <source>
        <dbReference type="EMBL" id="WOO79782.1"/>
    </source>
</evidence>
<organism evidence="2 3">
    <name type="scientific">Vanrija pseudolonga</name>
    <dbReference type="NCBI Taxonomy" id="143232"/>
    <lineage>
        <taxon>Eukaryota</taxon>
        <taxon>Fungi</taxon>
        <taxon>Dikarya</taxon>
        <taxon>Basidiomycota</taxon>
        <taxon>Agaricomycotina</taxon>
        <taxon>Tremellomycetes</taxon>
        <taxon>Trichosporonales</taxon>
        <taxon>Trichosporonaceae</taxon>
        <taxon>Vanrija</taxon>
    </lineage>
</organism>
<dbReference type="GeneID" id="87806542"/>
<dbReference type="EMBL" id="CP086715">
    <property type="protein sequence ID" value="WOO79782.1"/>
    <property type="molecule type" value="Genomic_DNA"/>
</dbReference>
<dbReference type="AlphaFoldDB" id="A0AAF1BH57"/>
<dbReference type="RefSeq" id="XP_062625814.1">
    <property type="nucleotide sequence ID" value="XM_062769830.1"/>
</dbReference>
<name>A0AAF1BH57_9TREE</name>
<protein>
    <submittedName>
        <fullName evidence="2">Uncharacterized protein</fullName>
    </submittedName>
</protein>
<sequence length="215" mass="23014">MPAPTALTTSRRRLSTPPVPPNSPTESTRTYREWQSALVALRAARLAAAHAARDEATSLADVEALRAQLTQKTAEKTTAIAAKNRAIEEMREAIVTEALAVPGEILLPVLAAQRAEAIWRVETAIVNASVVAAAEGEAHRAYTSMRDVRDSMLPTWSGARAFVAVAEQIARDCEARYNAALAADEPWGDSVTYVEEEVDGGSSASSPEDEAFVLV</sequence>
<proteinExistence type="predicted"/>
<accession>A0AAF1BH57</accession>
<dbReference type="Proteomes" id="UP000827549">
    <property type="component" value="Chromosome 2"/>
</dbReference>
<reference evidence="2" key="1">
    <citation type="submission" date="2023-10" db="EMBL/GenBank/DDBJ databases">
        <authorList>
            <person name="Noh H."/>
        </authorList>
    </citation>
    <scope>NUCLEOTIDE SEQUENCE</scope>
    <source>
        <strain evidence="2">DUCC4014</strain>
    </source>
</reference>
<feature type="region of interest" description="Disordered" evidence="1">
    <location>
        <begin position="1"/>
        <end position="30"/>
    </location>
</feature>
<evidence type="ECO:0000256" key="1">
    <source>
        <dbReference type="SAM" id="MobiDB-lite"/>
    </source>
</evidence>
<evidence type="ECO:0000313" key="3">
    <source>
        <dbReference type="Proteomes" id="UP000827549"/>
    </source>
</evidence>